<dbReference type="PATRIC" id="fig|1367847.3.peg.4211"/>
<dbReference type="InterPro" id="IPR036259">
    <property type="entry name" value="MFS_trans_sf"/>
</dbReference>
<protein>
    <submittedName>
        <fullName evidence="9">Major facilitator superfamily MFS_1</fullName>
    </submittedName>
</protein>
<evidence type="ECO:0000256" key="6">
    <source>
        <dbReference type="ARBA" id="ARBA00023136"/>
    </source>
</evidence>
<feature type="transmembrane region" description="Helical" evidence="7">
    <location>
        <begin position="219"/>
        <end position="237"/>
    </location>
</feature>
<dbReference type="PROSITE" id="PS50850">
    <property type="entry name" value="MFS"/>
    <property type="match status" value="1"/>
</dbReference>
<keyword evidence="9" id="KW-0614">Plasmid</keyword>
<feature type="transmembrane region" description="Helical" evidence="7">
    <location>
        <begin position="257"/>
        <end position="279"/>
    </location>
</feature>
<dbReference type="KEGG" id="pami:JCM7686_pAMI5p175"/>
<evidence type="ECO:0000313" key="9">
    <source>
        <dbReference type="EMBL" id="AGT11241.1"/>
    </source>
</evidence>
<feature type="domain" description="Major facilitator superfamily (MFS) profile" evidence="8">
    <location>
        <begin position="5"/>
        <end position="450"/>
    </location>
</feature>
<accession>S5Z1C8</accession>
<dbReference type="HOGENOM" id="CLU_000960_28_0_5"/>
<dbReference type="InterPro" id="IPR011701">
    <property type="entry name" value="MFS"/>
</dbReference>
<evidence type="ECO:0000256" key="2">
    <source>
        <dbReference type="ARBA" id="ARBA00022448"/>
    </source>
</evidence>
<evidence type="ECO:0000313" key="10">
    <source>
        <dbReference type="Proteomes" id="UP000015480"/>
    </source>
</evidence>
<organism evidence="9 10">
    <name type="scientific">Paracoccus aminophilus JCM 7686</name>
    <dbReference type="NCBI Taxonomy" id="1367847"/>
    <lineage>
        <taxon>Bacteria</taxon>
        <taxon>Pseudomonadati</taxon>
        <taxon>Pseudomonadota</taxon>
        <taxon>Alphaproteobacteria</taxon>
        <taxon>Rhodobacterales</taxon>
        <taxon>Paracoccaceae</taxon>
        <taxon>Paracoccus</taxon>
    </lineage>
</organism>
<comment type="subcellular location">
    <subcellularLocation>
        <location evidence="1">Cell membrane</location>
        <topology evidence="1">Multi-pass membrane protein</topology>
    </subcellularLocation>
</comment>
<keyword evidence="4 7" id="KW-0812">Transmembrane</keyword>
<feature type="transmembrane region" description="Helical" evidence="7">
    <location>
        <begin position="384"/>
        <end position="408"/>
    </location>
</feature>
<geneLocation type="plasmid" evidence="9 10">
    <name>pAMI5</name>
</geneLocation>
<dbReference type="Gene3D" id="1.20.1250.20">
    <property type="entry name" value="MFS general substrate transporter like domains"/>
    <property type="match status" value="1"/>
</dbReference>
<dbReference type="NCBIfam" id="TIGR00711">
    <property type="entry name" value="efflux_EmrB"/>
    <property type="match status" value="1"/>
</dbReference>
<keyword evidence="5 7" id="KW-1133">Transmembrane helix</keyword>
<dbReference type="GO" id="GO:0022857">
    <property type="term" value="F:transmembrane transporter activity"/>
    <property type="evidence" value="ECO:0007669"/>
    <property type="project" value="InterPro"/>
</dbReference>
<dbReference type="Pfam" id="PF07690">
    <property type="entry name" value="MFS_1"/>
    <property type="match status" value="1"/>
</dbReference>
<keyword evidence="2" id="KW-0813">Transport</keyword>
<evidence type="ECO:0000256" key="1">
    <source>
        <dbReference type="ARBA" id="ARBA00004651"/>
    </source>
</evidence>
<feature type="transmembrane region" description="Helical" evidence="7">
    <location>
        <begin position="157"/>
        <end position="175"/>
    </location>
</feature>
<evidence type="ECO:0000256" key="4">
    <source>
        <dbReference type="ARBA" id="ARBA00022692"/>
    </source>
</evidence>
<dbReference type="InterPro" id="IPR004638">
    <property type="entry name" value="EmrB-like"/>
</dbReference>
<dbReference type="GO" id="GO:0005886">
    <property type="term" value="C:plasma membrane"/>
    <property type="evidence" value="ECO:0007669"/>
    <property type="project" value="UniProtKB-SubCell"/>
</dbReference>
<sequence length="464" mass="48295">MNRTTPLILAVALFMENMDSTIIATSLPAIATDIGTTPIALKLALTSYLVALAIFIPISGWMADRFGAKRIFRAAIAVFMLGSILCACANSLGFFVIARFLQGMGGAMMTPVGRLVLVRSTPKSDLVSAMSWLTVPALVGPLVGPPVGGFITTYLTWHWIFLINVPIGIAGIWLATRFLPETPPTETPPLDRPGFILSGIAASGVVFGLSVASLPAVPVSVGVITMIIGLVSGVLYLRHARTAAHPLLRLSLFENRVFRAAVFGGSLFRIGIGAVPFLLPLMLQIGFGLTPFQSGSITAISALGAMGMKFITNWIFKTAGFKTVLTLGSLIAAATVAVYGLLTPATPFAVMLLILFIGGVIRSMFFTGVNALAYADVPAADTSAATPITAVFQQISIALGVAVAGGVLEICTQIRGSGLTIADFHTAFYVVAAISASAAIFFVGLPANAGSAVTGRGKESSKAR</sequence>
<dbReference type="PRINTS" id="PR01036">
    <property type="entry name" value="TCRTETB"/>
</dbReference>
<keyword evidence="6 7" id="KW-0472">Membrane</keyword>
<feature type="transmembrane region" description="Helical" evidence="7">
    <location>
        <begin position="74"/>
        <end position="94"/>
    </location>
</feature>
<feature type="transmembrane region" description="Helical" evidence="7">
    <location>
        <begin position="291"/>
        <end position="311"/>
    </location>
</feature>
<dbReference type="CDD" id="cd17503">
    <property type="entry name" value="MFS_LmrB_MDR_like"/>
    <property type="match status" value="1"/>
</dbReference>
<dbReference type="PANTHER" id="PTHR23501">
    <property type="entry name" value="MAJOR FACILITATOR SUPERFAMILY"/>
    <property type="match status" value="1"/>
</dbReference>
<dbReference type="InterPro" id="IPR020846">
    <property type="entry name" value="MFS_dom"/>
</dbReference>
<evidence type="ECO:0000256" key="5">
    <source>
        <dbReference type="ARBA" id="ARBA00022989"/>
    </source>
</evidence>
<proteinExistence type="predicted"/>
<feature type="transmembrane region" description="Helical" evidence="7">
    <location>
        <begin position="323"/>
        <end position="342"/>
    </location>
</feature>
<dbReference type="OrthoDB" id="2414439at2"/>
<feature type="transmembrane region" description="Helical" evidence="7">
    <location>
        <begin position="348"/>
        <end position="372"/>
    </location>
</feature>
<feature type="transmembrane region" description="Helical" evidence="7">
    <location>
        <begin position="40"/>
        <end position="62"/>
    </location>
</feature>
<dbReference type="Proteomes" id="UP000015480">
    <property type="component" value="Plasmid pAMI5"/>
</dbReference>
<dbReference type="Gene3D" id="1.20.1720.10">
    <property type="entry name" value="Multidrug resistance protein D"/>
    <property type="match status" value="1"/>
</dbReference>
<keyword evidence="3" id="KW-1003">Cell membrane</keyword>
<dbReference type="AlphaFoldDB" id="S5Z1C8"/>
<reference evidence="9 10" key="1">
    <citation type="journal article" date="2014" name="BMC Genomics">
        <title>Architecture and functions of a multipartite genome of the methylotrophic bacterium Paracoccus aminophilus JCM 7686, containing primary and secondary chromids.</title>
        <authorList>
            <person name="Dziewit L."/>
            <person name="Czarnecki J."/>
            <person name="Wibberg D."/>
            <person name="Radlinska M."/>
            <person name="Mrozek P."/>
            <person name="Szymczak M."/>
            <person name="Schluter A."/>
            <person name="Puhler A."/>
            <person name="Bartosik D."/>
        </authorList>
    </citation>
    <scope>NUCLEOTIDE SEQUENCE [LARGE SCALE GENOMIC DNA]</scope>
    <source>
        <strain evidence="9">JCM 7686</strain>
        <plasmid evidence="10">Plasmid pAMI5</plasmid>
    </source>
</reference>
<gene>
    <name evidence="9" type="ORF">JCM7686_pAMI5p175</name>
</gene>
<evidence type="ECO:0000256" key="3">
    <source>
        <dbReference type="ARBA" id="ARBA00022475"/>
    </source>
</evidence>
<name>S5Z1C8_PARAH</name>
<feature type="transmembrane region" description="Helical" evidence="7">
    <location>
        <begin position="129"/>
        <end position="151"/>
    </location>
</feature>
<feature type="transmembrane region" description="Helical" evidence="7">
    <location>
        <begin position="428"/>
        <end position="454"/>
    </location>
</feature>
<dbReference type="SUPFAM" id="SSF103473">
    <property type="entry name" value="MFS general substrate transporter"/>
    <property type="match status" value="1"/>
</dbReference>
<dbReference type="RefSeq" id="WP_020953012.1">
    <property type="nucleotide sequence ID" value="NC_022043.1"/>
</dbReference>
<dbReference type="PANTHER" id="PTHR23501:SF1">
    <property type="entry name" value="TRANSPORT PROTEIN HSRA-RELATED"/>
    <property type="match status" value="1"/>
</dbReference>
<dbReference type="EMBL" id="CP006653">
    <property type="protein sequence ID" value="AGT11241.1"/>
    <property type="molecule type" value="Genomic_DNA"/>
</dbReference>
<evidence type="ECO:0000256" key="7">
    <source>
        <dbReference type="SAM" id="Phobius"/>
    </source>
</evidence>
<evidence type="ECO:0000259" key="8">
    <source>
        <dbReference type="PROSITE" id="PS50850"/>
    </source>
</evidence>
<keyword evidence="10" id="KW-1185">Reference proteome</keyword>